<dbReference type="WBParaSite" id="Pan_g5154.t1">
    <property type="protein sequence ID" value="Pan_g5154.t1"/>
    <property type="gene ID" value="Pan_g5154"/>
</dbReference>
<feature type="region of interest" description="Disordered" evidence="1">
    <location>
        <begin position="571"/>
        <end position="596"/>
    </location>
</feature>
<feature type="compositionally biased region" description="Polar residues" evidence="1">
    <location>
        <begin position="581"/>
        <end position="596"/>
    </location>
</feature>
<reference evidence="4" key="2">
    <citation type="submission" date="2020-10" db="UniProtKB">
        <authorList>
            <consortium name="WormBaseParasite"/>
        </authorList>
    </citation>
    <scope>IDENTIFICATION</scope>
</reference>
<evidence type="ECO:0000256" key="1">
    <source>
        <dbReference type="SAM" id="MobiDB-lite"/>
    </source>
</evidence>
<name>A0A7E4W0Y1_PANRE</name>
<dbReference type="AlphaFoldDB" id="A0A7E4W0Y1"/>
<dbReference type="Pfam" id="PF02338">
    <property type="entry name" value="OTU"/>
    <property type="match status" value="1"/>
</dbReference>
<evidence type="ECO:0000259" key="2">
    <source>
        <dbReference type="PROSITE" id="PS50802"/>
    </source>
</evidence>
<protein>
    <submittedName>
        <fullName evidence="4">OTU domain-containing protein</fullName>
    </submittedName>
</protein>
<organism evidence="3 4">
    <name type="scientific">Panagrellus redivivus</name>
    <name type="common">Microworm</name>
    <dbReference type="NCBI Taxonomy" id="6233"/>
    <lineage>
        <taxon>Eukaryota</taxon>
        <taxon>Metazoa</taxon>
        <taxon>Ecdysozoa</taxon>
        <taxon>Nematoda</taxon>
        <taxon>Chromadorea</taxon>
        <taxon>Rhabditida</taxon>
        <taxon>Tylenchina</taxon>
        <taxon>Panagrolaimomorpha</taxon>
        <taxon>Panagrolaimoidea</taxon>
        <taxon>Panagrolaimidae</taxon>
        <taxon>Panagrellus</taxon>
    </lineage>
</organism>
<feature type="region of interest" description="Disordered" evidence="1">
    <location>
        <begin position="176"/>
        <end position="195"/>
    </location>
</feature>
<dbReference type="PROSITE" id="PS50802">
    <property type="entry name" value="OTU"/>
    <property type="match status" value="1"/>
</dbReference>
<proteinExistence type="predicted"/>
<dbReference type="Gene3D" id="3.90.70.80">
    <property type="match status" value="1"/>
</dbReference>
<feature type="domain" description="OTU" evidence="2">
    <location>
        <begin position="653"/>
        <end position="803"/>
    </location>
</feature>
<keyword evidence="3" id="KW-1185">Reference proteome</keyword>
<evidence type="ECO:0000313" key="4">
    <source>
        <dbReference type="WBParaSite" id="Pan_g5154.t1"/>
    </source>
</evidence>
<reference evidence="3" key="1">
    <citation type="journal article" date="2013" name="Genetics">
        <title>The draft genome and transcriptome of Panagrellus redivivus are shaped by the harsh demands of a free-living lifestyle.</title>
        <authorList>
            <person name="Srinivasan J."/>
            <person name="Dillman A.R."/>
            <person name="Macchietto M.G."/>
            <person name="Heikkinen L."/>
            <person name="Lakso M."/>
            <person name="Fracchia K.M."/>
            <person name="Antoshechkin I."/>
            <person name="Mortazavi A."/>
            <person name="Wong G."/>
            <person name="Sternberg P.W."/>
        </authorList>
    </citation>
    <scope>NUCLEOTIDE SEQUENCE [LARGE SCALE GENOMIC DNA]</scope>
    <source>
        <strain evidence="3">MT8872</strain>
    </source>
</reference>
<accession>A0A7E4W0Y1</accession>
<dbReference type="InterPro" id="IPR003323">
    <property type="entry name" value="OTU_dom"/>
</dbReference>
<sequence>MLISSLCSEDCVDMVLGHGCTLKNAQPPKFQLRLQFMTNGSPYPAVWDSLKAYFRPVKNDHDTIKIIVLNNNRQVYRACYTSSQMTTDTIDDIFPEDLDSSWSLQACGCDESAGSSDACDESRAVDFSQCTVTNSSNTKVRIDHSNTSQTLEALADCAPQPITSINVTENFNHDSGCLSQDGDKNKPANSASAIRKRREKEYTNAARCNLDKAEDVFKNFPDIKLGEKKAHVKSYFDKGPVKFALLILAENSKFRDFKDKALSVVTKTAESALRAVDGNGMFTKDDIEAIIVALRTFGISKDAQDKIRCRINEWKKKLKQADNAYTRRPQDFDMDKVLDDIANLTDNLDEIIYVYKDTVPARLHWIKKEKVTVADALQNFPHYKSYCKLLVDIDFSHLTKRKSPQITSIGDFFRDQQRALISLALDNQLITLAESKTFATNVVALLTLPRLIEYYGKKSSNAKCCNIFIPKPEETDLESAKSAVRHNGVNHSFITCATVNAKLAFAIIGGDAFDALDVFIKLHYSFEVKPSDDYKFLYEFLKAIMFDKKKPMHMKFLSNLKISNEMLRAKQPRPGELKPPKSQSLHASVSEPAQSQPLRSRFIINPVKGKHPLLYSNPNAALLQQKCNDVDFDWKCSYQVPMEPKVLQDYKTITTLDVASDGHCGFSSVSLLLSGVPTNYMALREVVGNAIINGTFEKAKEFYEFSFPGSSMAERKKALTVKAVGKMYAEDARNPETWWDATDSLTLALHLQMNIVVYDDNQRVWTVYNETTMPNPSEAKILEHLPTILLFLKNDHYMPIIDVE</sequence>
<evidence type="ECO:0000313" key="3">
    <source>
        <dbReference type="Proteomes" id="UP000492821"/>
    </source>
</evidence>
<dbReference type="Proteomes" id="UP000492821">
    <property type="component" value="Unassembled WGS sequence"/>
</dbReference>